<dbReference type="GO" id="GO:0016020">
    <property type="term" value="C:membrane"/>
    <property type="evidence" value="ECO:0007669"/>
    <property type="project" value="UniProtKB-SubCell"/>
</dbReference>
<feature type="transmembrane region" description="Helical" evidence="6">
    <location>
        <begin position="241"/>
        <end position="263"/>
    </location>
</feature>
<gene>
    <name evidence="8" type="ORF">SAMN05421504_106311</name>
</gene>
<keyword evidence="4 6" id="KW-1133">Transmembrane helix</keyword>
<sequence length="307" mass="31676">MGEGKALLRMAALALMWGSSFFWIKFGLQAMSPVQLVLARLVLGALVLLGLVYLAKDRLPRQRRFWLLIGFAAFFHNALPFLLFAIGEQTVDSGITGVLNSTTPLWVVLIAPLFGAGGRLGGARAFGLAIGLAGILLIFAPWNASGLLSWGAVACLVAAASYALAFVYEGKYLSGTGVSPVVVAAAQMLVASGMMLFAVPVGGLTPIHLSPIAVIAVVILGAGSTGIAFKLNYQLLESEGAVAASIVGYLLPVVSVLLGSLFLGETLNPRVIAGMVVVLAGVALTRVRRRPAAAPATPPLAVAAATD</sequence>
<dbReference type="OrthoDB" id="5242975at2"/>
<comment type="similarity">
    <text evidence="2">Belongs to the EamA transporter family.</text>
</comment>
<proteinExistence type="inferred from homology"/>
<dbReference type="AlphaFoldDB" id="A0A1H3LRH4"/>
<feature type="transmembrane region" description="Helical" evidence="6">
    <location>
        <begin position="180"/>
        <end position="201"/>
    </location>
</feature>
<dbReference type="Proteomes" id="UP000199515">
    <property type="component" value="Unassembled WGS sequence"/>
</dbReference>
<dbReference type="PANTHER" id="PTHR32322">
    <property type="entry name" value="INNER MEMBRANE TRANSPORTER"/>
    <property type="match status" value="1"/>
</dbReference>
<keyword evidence="5 6" id="KW-0472">Membrane</keyword>
<feature type="transmembrane region" description="Helical" evidence="6">
    <location>
        <begin position="7"/>
        <end position="24"/>
    </location>
</feature>
<dbReference type="STRING" id="589385.SAMN05421504_106311"/>
<keyword evidence="3 6" id="KW-0812">Transmembrane</keyword>
<dbReference type="PANTHER" id="PTHR32322:SF2">
    <property type="entry name" value="EAMA DOMAIN-CONTAINING PROTEIN"/>
    <property type="match status" value="1"/>
</dbReference>
<accession>A0A1H3LRH4</accession>
<feature type="domain" description="EamA" evidence="7">
    <location>
        <begin position="150"/>
        <end position="285"/>
    </location>
</feature>
<keyword evidence="9" id="KW-1185">Reference proteome</keyword>
<evidence type="ECO:0000256" key="2">
    <source>
        <dbReference type="ARBA" id="ARBA00007362"/>
    </source>
</evidence>
<evidence type="ECO:0000256" key="3">
    <source>
        <dbReference type="ARBA" id="ARBA00022692"/>
    </source>
</evidence>
<reference evidence="8 9" key="1">
    <citation type="submission" date="2016-10" db="EMBL/GenBank/DDBJ databases">
        <authorList>
            <person name="de Groot N.N."/>
        </authorList>
    </citation>
    <scope>NUCLEOTIDE SEQUENCE [LARGE SCALE GENOMIC DNA]</scope>
    <source>
        <strain evidence="8 9">CPCC 202699</strain>
    </source>
</reference>
<evidence type="ECO:0000313" key="9">
    <source>
        <dbReference type="Proteomes" id="UP000199515"/>
    </source>
</evidence>
<dbReference type="InterPro" id="IPR050638">
    <property type="entry name" value="AA-Vitamin_Transporters"/>
</dbReference>
<feature type="domain" description="EamA" evidence="7">
    <location>
        <begin position="7"/>
        <end position="139"/>
    </location>
</feature>
<organism evidence="8 9">
    <name type="scientific">Amycolatopsis xylanica</name>
    <dbReference type="NCBI Taxonomy" id="589385"/>
    <lineage>
        <taxon>Bacteria</taxon>
        <taxon>Bacillati</taxon>
        <taxon>Actinomycetota</taxon>
        <taxon>Actinomycetes</taxon>
        <taxon>Pseudonocardiales</taxon>
        <taxon>Pseudonocardiaceae</taxon>
        <taxon>Amycolatopsis</taxon>
    </lineage>
</organism>
<evidence type="ECO:0000256" key="6">
    <source>
        <dbReference type="SAM" id="Phobius"/>
    </source>
</evidence>
<dbReference type="InterPro" id="IPR037185">
    <property type="entry name" value="EmrE-like"/>
</dbReference>
<feature type="transmembrane region" description="Helical" evidence="6">
    <location>
        <begin position="36"/>
        <end position="54"/>
    </location>
</feature>
<protein>
    <submittedName>
        <fullName evidence="8">Threonine/homoserine efflux transporter RhtA</fullName>
    </submittedName>
</protein>
<dbReference type="SUPFAM" id="SSF103481">
    <property type="entry name" value="Multidrug resistance efflux transporter EmrE"/>
    <property type="match status" value="2"/>
</dbReference>
<evidence type="ECO:0000256" key="1">
    <source>
        <dbReference type="ARBA" id="ARBA00004141"/>
    </source>
</evidence>
<feature type="transmembrane region" description="Helical" evidence="6">
    <location>
        <begin position="207"/>
        <end position="229"/>
    </location>
</feature>
<comment type="subcellular location">
    <subcellularLocation>
        <location evidence="1">Membrane</location>
        <topology evidence="1">Multi-pass membrane protein</topology>
    </subcellularLocation>
</comment>
<feature type="transmembrane region" description="Helical" evidence="6">
    <location>
        <begin position="66"/>
        <end position="86"/>
    </location>
</feature>
<evidence type="ECO:0000313" key="8">
    <source>
        <dbReference type="EMBL" id="SDY66624.1"/>
    </source>
</evidence>
<evidence type="ECO:0000256" key="5">
    <source>
        <dbReference type="ARBA" id="ARBA00023136"/>
    </source>
</evidence>
<feature type="transmembrane region" description="Helical" evidence="6">
    <location>
        <begin position="269"/>
        <end position="287"/>
    </location>
</feature>
<feature type="transmembrane region" description="Helical" evidence="6">
    <location>
        <begin position="98"/>
        <end position="116"/>
    </location>
</feature>
<name>A0A1H3LRH4_9PSEU</name>
<feature type="transmembrane region" description="Helical" evidence="6">
    <location>
        <begin position="148"/>
        <end position="168"/>
    </location>
</feature>
<dbReference type="RefSeq" id="WP_091293786.1">
    <property type="nucleotide sequence ID" value="NZ_FNON01000006.1"/>
</dbReference>
<dbReference type="EMBL" id="FNON01000006">
    <property type="protein sequence ID" value="SDY66624.1"/>
    <property type="molecule type" value="Genomic_DNA"/>
</dbReference>
<evidence type="ECO:0000259" key="7">
    <source>
        <dbReference type="Pfam" id="PF00892"/>
    </source>
</evidence>
<dbReference type="InterPro" id="IPR000620">
    <property type="entry name" value="EamA_dom"/>
</dbReference>
<evidence type="ECO:0000256" key="4">
    <source>
        <dbReference type="ARBA" id="ARBA00022989"/>
    </source>
</evidence>
<feature type="transmembrane region" description="Helical" evidence="6">
    <location>
        <begin position="123"/>
        <end position="142"/>
    </location>
</feature>
<dbReference type="Pfam" id="PF00892">
    <property type="entry name" value="EamA"/>
    <property type="match status" value="2"/>
</dbReference>